<evidence type="ECO:0000313" key="5">
    <source>
        <dbReference type="Proteomes" id="UP000653644"/>
    </source>
</evidence>
<evidence type="ECO:0000256" key="2">
    <source>
        <dbReference type="SAM" id="SignalP"/>
    </source>
</evidence>
<dbReference type="Proteomes" id="UP000653644">
    <property type="component" value="Unassembled WGS sequence"/>
</dbReference>
<dbReference type="InterPro" id="IPR029052">
    <property type="entry name" value="Metallo-depent_PP-like"/>
</dbReference>
<sequence length="527" mass="55858">MRHRMVVLAMVSALATAASVTAASSSPAPAHATSHSAGPRPPEPTRPPGPTPPPGGAGGEAWAWTQLTSRGTQIRYVSTDTSQQCPSVRYTLGTARDTHQMHQVSTPMGAQFPTTVCELGVPLTASGARLEQVPAAVLHPGDRRLPLPDWTSTTRPQRIAVIGDTGCSVPKAGTVQNCANHQTGWPFPTIANSAATVTRPDLVIHVGDYLYREDPDRENDKQQNPGCTTTADAASWDCVVADFFRPAQTLLAGAPVALTRGNHEDCNQNFKGGAGGAWFRYLADDLRGDGTCDRYTDPVAIRAGLLNLVSVDSSFADPMDNGSTAAKAVFTRQLDQVNQYAQRRPGEDFFLFTHKPLWMVKSAGHTTGDVTWLTRVLGDAVADTALRRLARNVRLVLSGHVHLYQMIDFNTVRPPQLTVGSSGGPLDSGPDDLLVLGQPVGTPTQPVHQSITQTVGPMGGTGVFGYADLGYSSAGNTWVLTFRNTNGRVLGPTCRLDTSLADKSFLCPPGTSTGPGTNRPGGPVAAR</sequence>
<feature type="compositionally biased region" description="Low complexity" evidence="1">
    <location>
        <begin position="25"/>
        <end position="38"/>
    </location>
</feature>
<dbReference type="Gene3D" id="3.60.21.10">
    <property type="match status" value="1"/>
</dbReference>
<dbReference type="EMBL" id="BMVN01000025">
    <property type="protein sequence ID" value="GHA46979.1"/>
    <property type="molecule type" value="Genomic_DNA"/>
</dbReference>
<evidence type="ECO:0000256" key="1">
    <source>
        <dbReference type="SAM" id="MobiDB-lite"/>
    </source>
</evidence>
<feature type="chain" id="PRO_5046258720" evidence="2">
    <location>
        <begin position="23"/>
        <end position="527"/>
    </location>
</feature>
<feature type="compositionally biased region" description="Pro residues" evidence="1">
    <location>
        <begin position="39"/>
        <end position="55"/>
    </location>
</feature>
<organism evidence="4 5">
    <name type="scientific">Streptomyces canarius</name>
    <dbReference type="NCBI Taxonomy" id="285453"/>
    <lineage>
        <taxon>Bacteria</taxon>
        <taxon>Bacillati</taxon>
        <taxon>Actinomycetota</taxon>
        <taxon>Actinomycetes</taxon>
        <taxon>Kitasatosporales</taxon>
        <taxon>Streptomycetaceae</taxon>
        <taxon>Streptomyces</taxon>
    </lineage>
</organism>
<protein>
    <submittedName>
        <fullName evidence="4">Ser/threonine protein phosphatase</fullName>
    </submittedName>
</protein>
<dbReference type="PANTHER" id="PTHR43143:SF1">
    <property type="entry name" value="SERINE_THREONINE-PROTEIN PHOSPHATASE CPPED1"/>
    <property type="match status" value="1"/>
</dbReference>
<dbReference type="PANTHER" id="PTHR43143">
    <property type="entry name" value="METALLOPHOSPHOESTERASE, CALCINEURIN SUPERFAMILY"/>
    <property type="match status" value="1"/>
</dbReference>
<name>A0ABQ3CW76_9ACTN</name>
<gene>
    <name evidence="4" type="ORF">GCM10010345_59340</name>
</gene>
<dbReference type="SUPFAM" id="SSF56300">
    <property type="entry name" value="Metallo-dependent phosphatases"/>
    <property type="match status" value="1"/>
</dbReference>
<comment type="caution">
    <text evidence="4">The sequence shown here is derived from an EMBL/GenBank/DDBJ whole genome shotgun (WGS) entry which is preliminary data.</text>
</comment>
<accession>A0ABQ3CW76</accession>
<feature type="signal peptide" evidence="2">
    <location>
        <begin position="1"/>
        <end position="22"/>
    </location>
</feature>
<reference evidence="5" key="1">
    <citation type="journal article" date="2019" name="Int. J. Syst. Evol. Microbiol.">
        <title>The Global Catalogue of Microorganisms (GCM) 10K type strain sequencing project: providing services to taxonomists for standard genome sequencing and annotation.</title>
        <authorList>
            <consortium name="The Broad Institute Genomics Platform"/>
            <consortium name="The Broad Institute Genome Sequencing Center for Infectious Disease"/>
            <person name="Wu L."/>
            <person name="Ma J."/>
        </authorList>
    </citation>
    <scope>NUCLEOTIDE SEQUENCE [LARGE SCALE GENOMIC DNA]</scope>
    <source>
        <strain evidence="5">JCM 4733</strain>
    </source>
</reference>
<feature type="domain" description="Calcineurin-like phosphoesterase" evidence="3">
    <location>
        <begin position="158"/>
        <end position="403"/>
    </location>
</feature>
<keyword evidence="2" id="KW-0732">Signal</keyword>
<keyword evidence="5" id="KW-1185">Reference proteome</keyword>
<feature type="region of interest" description="Disordered" evidence="1">
    <location>
        <begin position="507"/>
        <end position="527"/>
    </location>
</feature>
<evidence type="ECO:0000259" key="3">
    <source>
        <dbReference type="Pfam" id="PF00149"/>
    </source>
</evidence>
<dbReference type="RefSeq" id="WP_229917402.1">
    <property type="nucleotide sequence ID" value="NZ_BMVN01000025.1"/>
</dbReference>
<feature type="region of interest" description="Disordered" evidence="1">
    <location>
        <begin position="25"/>
        <end position="60"/>
    </location>
</feature>
<dbReference type="InterPro" id="IPR051918">
    <property type="entry name" value="STPP_CPPED1"/>
</dbReference>
<dbReference type="Pfam" id="PF00149">
    <property type="entry name" value="Metallophos"/>
    <property type="match status" value="1"/>
</dbReference>
<dbReference type="InterPro" id="IPR004843">
    <property type="entry name" value="Calcineurin-like_PHP"/>
</dbReference>
<evidence type="ECO:0000313" key="4">
    <source>
        <dbReference type="EMBL" id="GHA46979.1"/>
    </source>
</evidence>
<proteinExistence type="predicted"/>